<organism evidence="2 3">
    <name type="scientific">Pleurodeles waltl</name>
    <name type="common">Iberian ribbed newt</name>
    <dbReference type="NCBI Taxonomy" id="8319"/>
    <lineage>
        <taxon>Eukaryota</taxon>
        <taxon>Metazoa</taxon>
        <taxon>Chordata</taxon>
        <taxon>Craniata</taxon>
        <taxon>Vertebrata</taxon>
        <taxon>Euteleostomi</taxon>
        <taxon>Amphibia</taxon>
        <taxon>Batrachia</taxon>
        <taxon>Caudata</taxon>
        <taxon>Salamandroidea</taxon>
        <taxon>Salamandridae</taxon>
        <taxon>Pleurodelinae</taxon>
        <taxon>Pleurodeles</taxon>
    </lineage>
</organism>
<feature type="compositionally biased region" description="Basic and acidic residues" evidence="1">
    <location>
        <begin position="83"/>
        <end position="92"/>
    </location>
</feature>
<feature type="region of interest" description="Disordered" evidence="1">
    <location>
        <begin position="63"/>
        <end position="92"/>
    </location>
</feature>
<evidence type="ECO:0000313" key="2">
    <source>
        <dbReference type="EMBL" id="KAJ1199134.1"/>
    </source>
</evidence>
<dbReference type="Proteomes" id="UP001066276">
    <property type="component" value="Chromosome 2_1"/>
</dbReference>
<comment type="caution">
    <text evidence="2">The sequence shown here is derived from an EMBL/GenBank/DDBJ whole genome shotgun (WGS) entry which is preliminary data.</text>
</comment>
<accession>A0AAV7VGL7</accession>
<protein>
    <submittedName>
        <fullName evidence="2">Uncharacterized protein</fullName>
    </submittedName>
</protein>
<reference evidence="2" key="1">
    <citation type="journal article" date="2022" name="bioRxiv">
        <title>Sequencing and chromosome-scale assembly of the giantPleurodeles waltlgenome.</title>
        <authorList>
            <person name="Brown T."/>
            <person name="Elewa A."/>
            <person name="Iarovenko S."/>
            <person name="Subramanian E."/>
            <person name="Araus A.J."/>
            <person name="Petzold A."/>
            <person name="Susuki M."/>
            <person name="Suzuki K.-i.T."/>
            <person name="Hayashi T."/>
            <person name="Toyoda A."/>
            <person name="Oliveira C."/>
            <person name="Osipova E."/>
            <person name="Leigh N.D."/>
            <person name="Simon A."/>
            <person name="Yun M.H."/>
        </authorList>
    </citation>
    <scope>NUCLEOTIDE SEQUENCE</scope>
    <source>
        <strain evidence="2">20211129_DDA</strain>
        <tissue evidence="2">Liver</tissue>
    </source>
</reference>
<evidence type="ECO:0000313" key="3">
    <source>
        <dbReference type="Proteomes" id="UP001066276"/>
    </source>
</evidence>
<proteinExistence type="predicted"/>
<dbReference type="EMBL" id="JANPWB010000003">
    <property type="protein sequence ID" value="KAJ1199134.1"/>
    <property type="molecule type" value="Genomic_DNA"/>
</dbReference>
<name>A0AAV7VGL7_PLEWA</name>
<feature type="compositionally biased region" description="Basic and acidic residues" evidence="1">
    <location>
        <begin position="1"/>
        <end position="16"/>
    </location>
</feature>
<sequence length="92" mass="10181">MEDGKTGDKEARKRMSGDLGGAARSQEPAAGKGGERKSLPRLQRDVAFTAYVGVDEWRSLDDLPKQTEKVLLGNGKSRHEKRKPTLIENCKK</sequence>
<keyword evidence="3" id="KW-1185">Reference proteome</keyword>
<gene>
    <name evidence="2" type="ORF">NDU88_002972</name>
</gene>
<dbReference type="AlphaFoldDB" id="A0AAV7VGL7"/>
<evidence type="ECO:0000256" key="1">
    <source>
        <dbReference type="SAM" id="MobiDB-lite"/>
    </source>
</evidence>
<feature type="region of interest" description="Disordered" evidence="1">
    <location>
        <begin position="1"/>
        <end position="42"/>
    </location>
</feature>
<feature type="compositionally biased region" description="Basic and acidic residues" evidence="1">
    <location>
        <begin position="33"/>
        <end position="42"/>
    </location>
</feature>